<proteinExistence type="inferred from homology"/>
<evidence type="ECO:0000313" key="10">
    <source>
        <dbReference type="EMBL" id="WZN59624.1"/>
    </source>
</evidence>
<organism evidence="10 11">
    <name type="scientific">Chloropicon roscoffensis</name>
    <dbReference type="NCBI Taxonomy" id="1461544"/>
    <lineage>
        <taxon>Eukaryota</taxon>
        <taxon>Viridiplantae</taxon>
        <taxon>Chlorophyta</taxon>
        <taxon>Chloropicophyceae</taxon>
        <taxon>Chloropicales</taxon>
        <taxon>Chloropicaceae</taxon>
        <taxon>Chloropicon</taxon>
    </lineage>
</organism>
<dbReference type="Proteomes" id="UP001472866">
    <property type="component" value="Chromosome 02"/>
</dbReference>
<dbReference type="AlphaFoldDB" id="A0AAX4P0D6"/>
<dbReference type="GO" id="GO:0017119">
    <property type="term" value="C:Golgi transport complex"/>
    <property type="evidence" value="ECO:0007669"/>
    <property type="project" value="InterPro"/>
</dbReference>
<feature type="compositionally biased region" description="Gly residues" evidence="9">
    <location>
        <begin position="20"/>
        <end position="29"/>
    </location>
</feature>
<sequence>MAPTTTAVSTAGMAMSGVGASEGGAGTTGRQGKDRAAEVLNRNEAYLAELLSFSLDRRNKEPELLRDEQERIQRQLEETAFKNYRAFVATAECIEKVAEGLGKIGTDLSSVYARVPEIEGRGKVYECTLEGHLRDQKQTKAVSASAAQVQEILEVTQLMETCVRQGSYDEALDLEAFVSKLVVLHPNVEVVASLAARAKDLSRQMQSKLFSRLRQGLQLPECLRIVGYLRRMGTHTESGLREEYLECRDGWFQELVDGLPRHDHYGFVKRLTDYHRVHLFDVIMQFRAIFSTKDAPAAAGAAKNDEKFKYADLLHVWAARRVASYLQLLRGSLHHIKEGANLSSVFEHCMYCGMSLGRIGLDFRCLLVPVFEDAVRNLFGESLKRAVVTFGIMLAGYKWPRQAPDAQQQQQQQAPGGPPYELMQHPPLAVLANGLLLSFNELRHCAPKAMAAELQGALSASLGEVDLTLKWYGVASDLDDSERQSFKGLCSQYKEVMVPYVRESFGKIYDGVR</sequence>
<evidence type="ECO:0000256" key="3">
    <source>
        <dbReference type="ARBA" id="ARBA00020983"/>
    </source>
</evidence>
<evidence type="ECO:0000256" key="6">
    <source>
        <dbReference type="ARBA" id="ARBA00023034"/>
    </source>
</evidence>
<evidence type="ECO:0000256" key="5">
    <source>
        <dbReference type="ARBA" id="ARBA00022927"/>
    </source>
</evidence>
<evidence type="ECO:0000256" key="7">
    <source>
        <dbReference type="ARBA" id="ARBA00023136"/>
    </source>
</evidence>
<dbReference type="GO" id="GO:0006891">
    <property type="term" value="P:intra-Golgi vesicle-mediated transport"/>
    <property type="evidence" value="ECO:0007669"/>
    <property type="project" value="TreeGrafter"/>
</dbReference>
<keyword evidence="11" id="KW-1185">Reference proteome</keyword>
<keyword evidence="6" id="KW-0333">Golgi apparatus</keyword>
<comment type="subcellular location">
    <subcellularLocation>
        <location evidence="1">Golgi apparatus membrane</location>
        <topology evidence="1">Peripheral membrane protein</topology>
    </subcellularLocation>
</comment>
<dbReference type="InterPro" id="IPR016159">
    <property type="entry name" value="Cullin_repeat-like_dom_sf"/>
</dbReference>
<evidence type="ECO:0000256" key="4">
    <source>
        <dbReference type="ARBA" id="ARBA00022448"/>
    </source>
</evidence>
<dbReference type="GO" id="GO:0015031">
    <property type="term" value="P:protein transport"/>
    <property type="evidence" value="ECO:0007669"/>
    <property type="project" value="UniProtKB-KW"/>
</dbReference>
<dbReference type="GO" id="GO:0000139">
    <property type="term" value="C:Golgi membrane"/>
    <property type="evidence" value="ECO:0007669"/>
    <property type="project" value="UniProtKB-SubCell"/>
</dbReference>
<dbReference type="SUPFAM" id="SSF74788">
    <property type="entry name" value="Cullin repeat-like"/>
    <property type="match status" value="1"/>
</dbReference>
<feature type="region of interest" description="Disordered" evidence="9">
    <location>
        <begin position="1"/>
        <end position="34"/>
    </location>
</feature>
<protein>
    <recommendedName>
        <fullName evidence="3">Conserved oligomeric Golgi complex subunit 8</fullName>
    </recommendedName>
    <alternativeName>
        <fullName evidence="8">Component of oligomeric Golgi complex 8</fullName>
    </alternativeName>
</protein>
<reference evidence="10 11" key="1">
    <citation type="submission" date="2024-03" db="EMBL/GenBank/DDBJ databases">
        <title>Complete genome sequence of the green alga Chloropicon roscoffensis RCC1871.</title>
        <authorList>
            <person name="Lemieux C."/>
            <person name="Pombert J.-F."/>
            <person name="Otis C."/>
            <person name="Turmel M."/>
        </authorList>
    </citation>
    <scope>NUCLEOTIDE SEQUENCE [LARGE SCALE GENOMIC DNA]</scope>
    <source>
        <strain evidence="10 11">RCC1871</strain>
    </source>
</reference>
<evidence type="ECO:0000256" key="2">
    <source>
        <dbReference type="ARBA" id="ARBA00006419"/>
    </source>
</evidence>
<dbReference type="PANTHER" id="PTHR21311:SF0">
    <property type="entry name" value="CONSERVED OLIGOMERIC GOLGI COMPLEX SUBUNIT 8"/>
    <property type="match status" value="1"/>
</dbReference>
<dbReference type="EMBL" id="CP151502">
    <property type="protein sequence ID" value="WZN59624.1"/>
    <property type="molecule type" value="Genomic_DNA"/>
</dbReference>
<comment type="similarity">
    <text evidence="2">Belongs to the COG8 family.</text>
</comment>
<dbReference type="Pfam" id="PF04124">
    <property type="entry name" value="Dor1"/>
    <property type="match status" value="1"/>
</dbReference>
<dbReference type="PANTHER" id="PTHR21311">
    <property type="entry name" value="CONSERVED OLIGOMERIC GOLGI COMPLEX COMPONENT 8"/>
    <property type="match status" value="1"/>
</dbReference>
<accession>A0AAX4P0D6</accession>
<evidence type="ECO:0000256" key="9">
    <source>
        <dbReference type="SAM" id="MobiDB-lite"/>
    </source>
</evidence>
<keyword evidence="4" id="KW-0813">Transport</keyword>
<evidence type="ECO:0000256" key="1">
    <source>
        <dbReference type="ARBA" id="ARBA00004395"/>
    </source>
</evidence>
<name>A0AAX4P0D6_9CHLO</name>
<dbReference type="InterPro" id="IPR007255">
    <property type="entry name" value="COG8"/>
</dbReference>
<evidence type="ECO:0000313" key="11">
    <source>
        <dbReference type="Proteomes" id="UP001472866"/>
    </source>
</evidence>
<evidence type="ECO:0000256" key="8">
    <source>
        <dbReference type="ARBA" id="ARBA00031347"/>
    </source>
</evidence>
<keyword evidence="5" id="KW-0653">Protein transport</keyword>
<keyword evidence="7" id="KW-0472">Membrane</keyword>
<gene>
    <name evidence="10" type="ORF">HKI87_02g11500</name>
</gene>